<sequence>MTEGNTNAPLDLSLVDGLSESPEKSNALLVQTPSSSSPLVTSEPGLNAEPLPKKLVEIANLSPEDLTAAEKSANKIDFRKTTTLLSHGDNVLAEIAQASRQLLTGVRLGDTGQVGQIAAAVIDGVKILRIEDLQAESSGAKPSTSSKGLIGKLMGVFSDAHTAFKGFQENRKQFLTLMDEEQAKARKTKADLAVSIELLDQQALAIRKSLYNLKIEIAAGQIALDRGHEELEALRLNAIKTGDPADAADVMEFRSTVANFRGKIAEMRESLVGSALLIPIIGQNRKAAEIRLMKISNGMLVVIPRLMAVASQAVVQVDIRRAADESEKLDEAARQITLLASKGAHDAATSAARSLGGDERNIDVLAKVADEAIKTMNEVIDIEREVAAGDQEREAKLAMIRDRLAQGMRGINQRAVEG</sequence>
<dbReference type="STRING" id="1212491.LFA_3034"/>
<gene>
    <name evidence="2" type="ORF">LFA_3034</name>
</gene>
<evidence type="ECO:0000313" key="2">
    <source>
        <dbReference type="EMBL" id="CEG58383.1"/>
    </source>
</evidence>
<dbReference type="Proteomes" id="UP000032430">
    <property type="component" value="Chromosome I"/>
</dbReference>
<dbReference type="Pfam" id="PF05816">
    <property type="entry name" value="TelA"/>
    <property type="match status" value="1"/>
</dbReference>
<evidence type="ECO:0000256" key="1">
    <source>
        <dbReference type="SAM" id="MobiDB-lite"/>
    </source>
</evidence>
<dbReference type="RefSeq" id="WP_045096710.1">
    <property type="nucleotide sequence ID" value="NZ_LN614827.1"/>
</dbReference>
<accession>A0A098G7E5</accession>
<evidence type="ECO:0000313" key="3">
    <source>
        <dbReference type="Proteomes" id="UP000032430"/>
    </source>
</evidence>
<dbReference type="KEGG" id="lfa:LFA_3034"/>
<proteinExistence type="predicted"/>
<dbReference type="InterPro" id="IPR008863">
    <property type="entry name" value="Toxic_anion-R_TelA"/>
</dbReference>
<keyword evidence="3" id="KW-1185">Reference proteome</keyword>
<dbReference type="HOGENOM" id="CLU_738939_0_0_6"/>
<protein>
    <submittedName>
        <fullName evidence="2">Toxic anion resistance family protein</fullName>
    </submittedName>
</protein>
<feature type="compositionally biased region" description="Polar residues" evidence="1">
    <location>
        <begin position="28"/>
        <end position="40"/>
    </location>
</feature>
<dbReference type="OrthoDB" id="7054714at2"/>
<name>A0A098G7E5_9GAMM</name>
<organism evidence="2 3">
    <name type="scientific">Legionella fallonii LLAP-10</name>
    <dbReference type="NCBI Taxonomy" id="1212491"/>
    <lineage>
        <taxon>Bacteria</taxon>
        <taxon>Pseudomonadati</taxon>
        <taxon>Pseudomonadota</taxon>
        <taxon>Gammaproteobacteria</taxon>
        <taxon>Legionellales</taxon>
        <taxon>Legionellaceae</taxon>
        <taxon>Legionella</taxon>
    </lineage>
</organism>
<dbReference type="EMBL" id="LN614827">
    <property type="protein sequence ID" value="CEG58383.1"/>
    <property type="molecule type" value="Genomic_DNA"/>
</dbReference>
<dbReference type="AlphaFoldDB" id="A0A098G7E5"/>
<feature type="region of interest" description="Disordered" evidence="1">
    <location>
        <begin position="1"/>
        <end position="46"/>
    </location>
</feature>
<reference evidence="3" key="1">
    <citation type="submission" date="2014-09" db="EMBL/GenBank/DDBJ databases">
        <authorList>
            <person name="Gomez-Valero L."/>
        </authorList>
    </citation>
    <scope>NUCLEOTIDE SEQUENCE [LARGE SCALE GENOMIC DNA]</scope>
    <source>
        <strain evidence="3">ATCC700992</strain>
    </source>
</reference>